<dbReference type="Pfam" id="PF21227">
    <property type="entry name" value="Myb_DNA-binding_7"/>
    <property type="match status" value="1"/>
</dbReference>
<name>A0A6J1TWA9_9SAUR</name>
<evidence type="ECO:0000313" key="19">
    <source>
        <dbReference type="Proteomes" id="UP000504612"/>
    </source>
</evidence>
<feature type="coiled-coil region" evidence="17">
    <location>
        <begin position="74"/>
        <end position="140"/>
    </location>
</feature>
<dbReference type="GO" id="GO:0008625">
    <property type="term" value="P:extrinsic apoptotic signaling pathway via death domain receptors"/>
    <property type="evidence" value="ECO:0007669"/>
    <property type="project" value="TreeGrafter"/>
</dbReference>
<feature type="region of interest" description="Disordered" evidence="18">
    <location>
        <begin position="1305"/>
        <end position="1329"/>
    </location>
</feature>
<protein>
    <recommendedName>
        <fullName evidence="15">CASP8-associated protein 2</fullName>
    </recommendedName>
    <alternativeName>
        <fullName evidence="16">FLICE-associated huge protein</fullName>
    </alternativeName>
</protein>
<evidence type="ECO:0000256" key="15">
    <source>
        <dbReference type="ARBA" id="ARBA00069865"/>
    </source>
</evidence>
<keyword evidence="9" id="KW-0805">Transcription regulation</keyword>
<evidence type="ECO:0000256" key="6">
    <source>
        <dbReference type="ARBA" id="ARBA00022553"/>
    </source>
</evidence>
<feature type="region of interest" description="Disordered" evidence="18">
    <location>
        <begin position="148"/>
        <end position="247"/>
    </location>
</feature>
<keyword evidence="17" id="KW-0175">Coiled coil</keyword>
<dbReference type="InterPro" id="IPR009057">
    <property type="entry name" value="Homeodomain-like_sf"/>
</dbReference>
<evidence type="ECO:0000256" key="16">
    <source>
        <dbReference type="ARBA" id="ARBA00078515"/>
    </source>
</evidence>
<keyword evidence="19" id="KW-1185">Reference proteome</keyword>
<keyword evidence="13" id="KW-0539">Nucleus</keyword>
<evidence type="ECO:0000256" key="10">
    <source>
        <dbReference type="ARBA" id="ARBA00023128"/>
    </source>
</evidence>
<evidence type="ECO:0000256" key="2">
    <source>
        <dbReference type="ARBA" id="ARBA00004322"/>
    </source>
</evidence>
<feature type="region of interest" description="Disordered" evidence="18">
    <location>
        <begin position="1809"/>
        <end position="1911"/>
    </location>
</feature>
<evidence type="ECO:0000256" key="9">
    <source>
        <dbReference type="ARBA" id="ARBA00023015"/>
    </source>
</evidence>
<dbReference type="KEGG" id="nss:113411490"/>
<feature type="compositionally biased region" description="Polar residues" evidence="18">
    <location>
        <begin position="1885"/>
        <end position="1896"/>
    </location>
</feature>
<feature type="region of interest" description="Disordered" evidence="18">
    <location>
        <begin position="1"/>
        <end position="33"/>
    </location>
</feature>
<feature type="compositionally biased region" description="Polar residues" evidence="18">
    <location>
        <begin position="1819"/>
        <end position="1832"/>
    </location>
</feature>
<keyword evidence="4" id="KW-0963">Cytoplasm</keyword>
<dbReference type="CDD" id="cd12202">
    <property type="entry name" value="CASP8AP2"/>
    <property type="match status" value="1"/>
</dbReference>
<dbReference type="GO" id="GO:0036337">
    <property type="term" value="P:Fas signaling pathway"/>
    <property type="evidence" value="ECO:0007669"/>
    <property type="project" value="TreeGrafter"/>
</dbReference>
<feature type="region of interest" description="Disordered" evidence="18">
    <location>
        <begin position="1158"/>
        <end position="1182"/>
    </location>
</feature>
<keyword evidence="8" id="KW-0007">Acetylation</keyword>
<dbReference type="GO" id="GO:0016605">
    <property type="term" value="C:PML body"/>
    <property type="evidence" value="ECO:0007669"/>
    <property type="project" value="UniProtKB-SubCell"/>
</dbReference>
<dbReference type="InterPro" id="IPR049257">
    <property type="entry name" value="Gon4l/CASP8AP2_myb-like"/>
</dbReference>
<keyword evidence="11" id="KW-0010">Activator</keyword>
<dbReference type="PANTHER" id="PTHR15489:SF2">
    <property type="entry name" value="CASP8-ASSOCIATED PROTEIN 2"/>
    <property type="match status" value="1"/>
</dbReference>
<keyword evidence="7" id="KW-0053">Apoptosis</keyword>
<feature type="compositionally biased region" description="Acidic residues" evidence="18">
    <location>
        <begin position="902"/>
        <end position="914"/>
    </location>
</feature>
<feature type="region of interest" description="Disordered" evidence="18">
    <location>
        <begin position="896"/>
        <end position="973"/>
    </location>
</feature>
<feature type="compositionally biased region" description="Basic and acidic residues" evidence="18">
    <location>
        <begin position="1850"/>
        <end position="1872"/>
    </location>
</feature>
<keyword evidence="5" id="KW-0678">Repressor</keyword>
<dbReference type="SUPFAM" id="SSF46689">
    <property type="entry name" value="Homeodomain-like"/>
    <property type="match status" value="1"/>
</dbReference>
<feature type="region of interest" description="Disordered" evidence="18">
    <location>
        <begin position="350"/>
        <end position="394"/>
    </location>
</feature>
<evidence type="ECO:0000256" key="8">
    <source>
        <dbReference type="ARBA" id="ARBA00022990"/>
    </source>
</evidence>
<dbReference type="RefSeq" id="XP_026522350.1">
    <property type="nucleotide sequence ID" value="XM_026666565.1"/>
</dbReference>
<feature type="compositionally biased region" description="Basic and acidic residues" evidence="18">
    <location>
        <begin position="353"/>
        <end position="377"/>
    </location>
</feature>
<dbReference type="GO" id="GO:0003714">
    <property type="term" value="F:transcription corepressor activity"/>
    <property type="evidence" value="ECO:0007669"/>
    <property type="project" value="TreeGrafter"/>
</dbReference>
<feature type="compositionally biased region" description="Polar residues" evidence="18">
    <location>
        <begin position="381"/>
        <end position="393"/>
    </location>
</feature>
<organism evidence="19 20">
    <name type="scientific">Notechis scutatus</name>
    <name type="common">mainland tiger snake</name>
    <dbReference type="NCBI Taxonomy" id="8663"/>
    <lineage>
        <taxon>Eukaryota</taxon>
        <taxon>Metazoa</taxon>
        <taxon>Chordata</taxon>
        <taxon>Craniata</taxon>
        <taxon>Vertebrata</taxon>
        <taxon>Euteleostomi</taxon>
        <taxon>Lepidosauria</taxon>
        <taxon>Squamata</taxon>
        <taxon>Bifurcata</taxon>
        <taxon>Unidentata</taxon>
        <taxon>Episquamata</taxon>
        <taxon>Toxicofera</taxon>
        <taxon>Serpentes</taxon>
        <taxon>Colubroidea</taxon>
        <taxon>Elapidae</taxon>
        <taxon>Hydrophiinae</taxon>
        <taxon>Notechis</taxon>
    </lineage>
</organism>
<feature type="compositionally biased region" description="Basic and acidic residues" evidence="18">
    <location>
        <begin position="233"/>
        <end position="247"/>
    </location>
</feature>
<feature type="region of interest" description="Disordered" evidence="18">
    <location>
        <begin position="410"/>
        <end position="499"/>
    </location>
</feature>
<dbReference type="GO" id="GO:0005739">
    <property type="term" value="C:mitochondrion"/>
    <property type="evidence" value="ECO:0007669"/>
    <property type="project" value="UniProtKB-SubCell"/>
</dbReference>
<accession>A0A6J1TWA9</accession>
<keyword evidence="14" id="KW-0131">Cell cycle</keyword>
<keyword evidence="6" id="KW-0597">Phosphoprotein</keyword>
<dbReference type="InterPro" id="IPR039674">
    <property type="entry name" value="FLASH"/>
</dbReference>
<feature type="compositionally biased region" description="Basic and acidic residues" evidence="18">
    <location>
        <begin position="915"/>
        <end position="927"/>
    </location>
</feature>
<feature type="region of interest" description="Disordered" evidence="18">
    <location>
        <begin position="1652"/>
        <end position="1682"/>
    </location>
</feature>
<evidence type="ECO:0000256" key="12">
    <source>
        <dbReference type="ARBA" id="ARBA00023163"/>
    </source>
</evidence>
<evidence type="ECO:0000256" key="18">
    <source>
        <dbReference type="SAM" id="MobiDB-lite"/>
    </source>
</evidence>
<evidence type="ECO:0000256" key="11">
    <source>
        <dbReference type="ARBA" id="ARBA00023159"/>
    </source>
</evidence>
<evidence type="ECO:0000256" key="1">
    <source>
        <dbReference type="ARBA" id="ARBA00004173"/>
    </source>
</evidence>
<keyword evidence="12" id="KW-0804">Transcription</keyword>
<dbReference type="PANTHER" id="PTHR15489">
    <property type="entry name" value="CASPASE 8 ASSOCIATED PROTEIN 2"/>
    <property type="match status" value="1"/>
</dbReference>
<keyword evidence="10" id="KW-0496">Mitochondrion</keyword>
<evidence type="ECO:0000256" key="13">
    <source>
        <dbReference type="ARBA" id="ARBA00023242"/>
    </source>
</evidence>
<evidence type="ECO:0000256" key="5">
    <source>
        <dbReference type="ARBA" id="ARBA00022491"/>
    </source>
</evidence>
<dbReference type="FunFam" id="1.10.10.60:FF:000265">
    <property type="entry name" value="CASP8-associated protein 2 isoform X1"/>
    <property type="match status" value="1"/>
</dbReference>
<evidence type="ECO:0000313" key="20">
    <source>
        <dbReference type="RefSeq" id="XP_026522350.1"/>
    </source>
</evidence>
<feature type="region of interest" description="Disordered" evidence="18">
    <location>
        <begin position="311"/>
        <end position="332"/>
    </location>
</feature>
<evidence type="ECO:0000256" key="14">
    <source>
        <dbReference type="ARBA" id="ARBA00023306"/>
    </source>
</evidence>
<dbReference type="GeneID" id="113411490"/>
<dbReference type="Gene3D" id="1.10.10.60">
    <property type="entry name" value="Homeodomain-like"/>
    <property type="match status" value="1"/>
</dbReference>
<evidence type="ECO:0000256" key="4">
    <source>
        <dbReference type="ARBA" id="ARBA00022490"/>
    </source>
</evidence>
<evidence type="ECO:0000256" key="3">
    <source>
        <dbReference type="ARBA" id="ARBA00004496"/>
    </source>
</evidence>
<proteinExistence type="predicted"/>
<gene>
    <name evidence="20" type="primary">CASP8AP2</name>
</gene>
<feature type="compositionally biased region" description="Basic and acidic residues" evidence="18">
    <location>
        <begin position="177"/>
        <end position="192"/>
    </location>
</feature>
<evidence type="ECO:0000256" key="17">
    <source>
        <dbReference type="SAM" id="Coils"/>
    </source>
</evidence>
<reference evidence="20" key="1">
    <citation type="submission" date="2025-08" db="UniProtKB">
        <authorList>
            <consortium name="RefSeq"/>
        </authorList>
    </citation>
    <scope>IDENTIFICATION</scope>
</reference>
<feature type="compositionally biased region" description="Basic and acidic residues" evidence="18">
    <location>
        <begin position="435"/>
        <end position="499"/>
    </location>
</feature>
<feature type="compositionally biased region" description="Basic and acidic residues" evidence="18">
    <location>
        <begin position="1670"/>
        <end position="1682"/>
    </location>
</feature>
<dbReference type="CTD" id="9994"/>
<dbReference type="Proteomes" id="UP000504612">
    <property type="component" value="Unplaced"/>
</dbReference>
<sequence>MGTEEDEDGMTFSNLHGISYEREDGDESSMDIYDGLDNTPVVSSNCASKVPIKSNLNLFDEILIEEETAKEATFNELQAEHEKCKQQLQELTEKLQEIQEKNSLLQSENLSLKKNISALIKTARVEINRKDEEISNLRRRLTEAPVHHNPYSKIYTRNVEGSKQKNKSSDFFPDNNSKTDPKNKQDTPRDVSHNSPSWDTGNKKVHLEKKDTSYISQSHPEQFHNDGVPTKLSKLDSSCDKEKEKREIKNNEHYSKDNDCRHKTKTQRNVGSVVDCKLDTPGKSQVNPEKLVRNEEWNDRKDLKIKSSWCAGNKTDNISSTKEKQSVPKNKLMLKTEHINEDRLEKLQIINQKDFKKENKEESSSRQKNRQPDKYVEQQRAGKTNTPENNTVVRNLKEFSKGYLEDKIKHNDCRKTKGTGDPGLQGGKSSLPHSSNRERKLSNSNKDTRKCEPECTHFKSDKYRTEAKRKSGRDKHRESRNSQTERRSSKETPPKTVKEHIKLKDSAKREKKKLFLPKEIAMIVEAADEPVPIKVEGHEEQSKKSKDLKLSFMQKLNLTLSPAKKQTDKSKIVAQATNEGEMEVPSQEIMLVPKEPINTTSEAKMPLGPCHNGPLQTKSEKTISVSEIKANMQNKTPVEILDSKPCKAFPQNATLQHEIVGNEKFLPLTETEMQDSEEVYVTPSPANPMDPEILLNHSFHDLETGSSVDSDTFRVIDEVNGTDSDSSMAKEESSNCADKNILEYSENESLPLPKTSTEDDKILCVNSSITDPKAADLNPSSPKHGSQMESCNKGLNAVSQTDSNPISVDDDNSILSIDLNHMRYIPIAISPLNSPIRPLGKIFRMETSFKVTNYNTVVDFAPDSAVDYLGSNHSSELNKENQKPLCSDHKILEESQLNISPDELEEGEIVSDADNEPKIEKKSENSKKLKRKMSPERSNTSKNTYNHKVKSVSPNEGPGKLASGKKSKEKPKDGTIFSKEMKKNKIVSIDCLEKIVQITAEPSTLHEFMQMLKAVRKQVRKDYMKFKIQFPIQQFHKMIDSSVLNFTSLIKYIDFSKMCKSNEAIKVNLCEVIESELNQIKKDTAIEYLFEKQQSDMKKKLWKLVDEQLDYLFDKIKKILLKLCNLISLGTAYDDGKRKRKKGSSKCLDNKFVRQKSKKPSLSAKVKRSEDHVLPKPVVGRQLSKTDHQEINKLARHKNTVTNYKQSHTDSTRPYLPEVAHFKQNSTEDTALKTGKYEKEGLDMIGDPHKSDISCGPLTEQQMSGLTFNLVNDAQMGEMFKSLLQGSGLSEKNIDFIDENQWEFRTPEKQMPEGQNGRNNPAYETEETSRDIQVESTVLDGIKWPIVSPERDSTFLARLQMPIDPNILDENCMFEIPTSPTLKKGEVYVLEKQKSLVSSILLEDLAVSLTIPSPLKSDAHLSFLKPDVLGSVPEDVLNAHFSEDAHLEEEDGSEQDIHLALESDNSSSKSSCSSWANIPVTPGFQYCPSLPMQAVIMEKSNDHFIVKIRRAAPSMSPTDQTVIPDEPLISVIEKGKNEIIYEENFATLTSQSIPSGEIEISKEIINTTDSGKKMDNHIMKKQISHSLEPLKETPVCLAIDSIPGLFEPQQDLHPDTPGDVINTMESLLHKNRQEQSCDISLEVQRPFCNTSQTQNPHLVVSNRASPNDAASEKPPDLQDSPEELRISKVPLEESSNKINQNAAASEVFKLPQTIPMKAFQEKDAPSAKIKDFPVRSIVNPPVEQLPSQNHFDTHIDLTDLIPMENKLNSTDPIEQSGLNYRVRSLCKDQEKPKADSHCEVADISKTEVEENVNWPDMSTGDSSFEKNTTFNIDGQKCPIKLSKERKKRKKETEEASSAKKQRKENNELDLKKTGKNSKSTKERTSVASSLSNTKPASTRDKDLLSSTSSMSPSNLCAKNIIKKKGEVVISWTRNDDRVILLECQKNGPSGKTYTFVAEQLKKTPAQVEERFKQLVKLFKMSTGS</sequence>
<evidence type="ECO:0000256" key="7">
    <source>
        <dbReference type="ARBA" id="ARBA00022703"/>
    </source>
</evidence>
<comment type="subcellular location">
    <subcellularLocation>
        <location evidence="3">Cytoplasm</location>
    </subcellularLocation>
    <subcellularLocation>
        <location evidence="1">Mitochondrion</location>
    </subcellularLocation>
    <subcellularLocation>
        <location evidence="2">Nucleus</location>
        <location evidence="2">PML body</location>
    </subcellularLocation>
</comment>